<keyword evidence="2" id="KW-0472">Membrane</keyword>
<feature type="compositionally biased region" description="Low complexity" evidence="1">
    <location>
        <begin position="166"/>
        <end position="177"/>
    </location>
</feature>
<name>A0AAD5RLE0_9PEZI</name>
<evidence type="ECO:0000313" key="3">
    <source>
        <dbReference type="EMBL" id="KAJ2893962.1"/>
    </source>
</evidence>
<keyword evidence="4" id="KW-1185">Reference proteome</keyword>
<feature type="compositionally biased region" description="Low complexity" evidence="1">
    <location>
        <begin position="139"/>
        <end position="156"/>
    </location>
</feature>
<gene>
    <name evidence="3" type="ORF">MKZ38_008048</name>
</gene>
<keyword evidence="2" id="KW-0812">Transmembrane</keyword>
<feature type="compositionally biased region" description="Low complexity" evidence="1">
    <location>
        <begin position="195"/>
        <end position="223"/>
    </location>
</feature>
<dbReference type="Proteomes" id="UP001201980">
    <property type="component" value="Unassembled WGS sequence"/>
</dbReference>
<feature type="transmembrane region" description="Helical" evidence="2">
    <location>
        <begin position="239"/>
        <end position="263"/>
    </location>
</feature>
<feature type="compositionally biased region" description="Polar residues" evidence="1">
    <location>
        <begin position="178"/>
        <end position="188"/>
    </location>
</feature>
<feature type="compositionally biased region" description="Basic and acidic residues" evidence="1">
    <location>
        <begin position="266"/>
        <end position="278"/>
    </location>
</feature>
<dbReference type="EMBL" id="JAKWBI020000545">
    <property type="protein sequence ID" value="KAJ2893962.1"/>
    <property type="molecule type" value="Genomic_DNA"/>
</dbReference>
<accession>A0AAD5RLE0</accession>
<proteinExistence type="predicted"/>
<comment type="caution">
    <text evidence="3">The sequence shown here is derived from an EMBL/GenBank/DDBJ whole genome shotgun (WGS) entry which is preliminary data.</text>
</comment>
<protein>
    <submittedName>
        <fullName evidence="3">Uncharacterized protein</fullName>
    </submittedName>
</protein>
<feature type="region of interest" description="Disordered" evidence="1">
    <location>
        <begin position="266"/>
        <end position="305"/>
    </location>
</feature>
<dbReference type="AlphaFoldDB" id="A0AAD5RLE0"/>
<evidence type="ECO:0000256" key="2">
    <source>
        <dbReference type="SAM" id="Phobius"/>
    </source>
</evidence>
<evidence type="ECO:0000256" key="1">
    <source>
        <dbReference type="SAM" id="MobiDB-lite"/>
    </source>
</evidence>
<feature type="compositionally biased region" description="Gly residues" evidence="1">
    <location>
        <begin position="69"/>
        <end position="81"/>
    </location>
</feature>
<organism evidence="3 4">
    <name type="scientific">Zalerion maritima</name>
    <dbReference type="NCBI Taxonomy" id="339359"/>
    <lineage>
        <taxon>Eukaryota</taxon>
        <taxon>Fungi</taxon>
        <taxon>Dikarya</taxon>
        <taxon>Ascomycota</taxon>
        <taxon>Pezizomycotina</taxon>
        <taxon>Sordariomycetes</taxon>
        <taxon>Lulworthiomycetidae</taxon>
        <taxon>Lulworthiales</taxon>
        <taxon>Lulworthiaceae</taxon>
        <taxon>Zalerion</taxon>
    </lineage>
</organism>
<feature type="compositionally biased region" description="Polar residues" evidence="1">
    <location>
        <begin position="1"/>
        <end position="13"/>
    </location>
</feature>
<evidence type="ECO:0000313" key="4">
    <source>
        <dbReference type="Proteomes" id="UP001201980"/>
    </source>
</evidence>
<sequence length="328" mass="33802">MPSTTQGPDSTMSHDIIRPSALFSSSSQQPERYRQQEGFVLPFPEPSDTPILPGSDGNHLIGDGHFEASGGGSGLGSGMGGHDAFNSSAPGGLPPPPPYEPSSHSNRHGSSAGTGGTAAMIPLQSGPFGHGQNAAPGLTSSHQSPPTSSTHAQSPPQSIPQPFPSYHPSHQSHSSPSTMASPANSSTPFAAAATLSHSHSSSRPSNLPNHQPGTMPGMGPSSPNTVADAKAKKKKRRKLYIIICAAVLFFTIALVVGIAVGVIKSRIGDKPPPRHGHDDEFEGDESGVRGRDAAGVKIRGRSTGKRDGVGMDETVVVVVREDNGVPPL</sequence>
<reference evidence="3" key="1">
    <citation type="submission" date="2022-07" db="EMBL/GenBank/DDBJ databases">
        <title>Draft genome sequence of Zalerion maritima ATCC 34329, a (micro)plastics degrading marine fungus.</title>
        <authorList>
            <person name="Paco A."/>
            <person name="Goncalves M.F.M."/>
            <person name="Rocha-Santos T.A.P."/>
            <person name="Alves A."/>
        </authorList>
    </citation>
    <scope>NUCLEOTIDE SEQUENCE</scope>
    <source>
        <strain evidence="3">ATCC 34329</strain>
    </source>
</reference>
<feature type="region of interest" description="Disordered" evidence="1">
    <location>
        <begin position="1"/>
        <end position="230"/>
    </location>
</feature>
<keyword evidence="2" id="KW-1133">Transmembrane helix</keyword>